<name>A0ABU4G8M1_9BACL</name>
<keyword evidence="1" id="KW-0472">Membrane</keyword>
<keyword evidence="1" id="KW-0812">Transmembrane</keyword>
<dbReference type="EMBL" id="JAUBDI010000007">
    <property type="protein sequence ID" value="MDW0113325.1"/>
    <property type="molecule type" value="Genomic_DNA"/>
</dbReference>
<dbReference type="EC" id="3.4.21.-" evidence="3"/>
<gene>
    <name evidence="3" type="ORF">QT711_08995</name>
</gene>
<evidence type="ECO:0000313" key="4">
    <source>
        <dbReference type="Proteomes" id="UP001282284"/>
    </source>
</evidence>
<reference evidence="3 4" key="1">
    <citation type="submission" date="2023-06" db="EMBL/GenBank/DDBJ databases">
        <title>Sporosarcina sp. nov., isolated from Korean traditional fermented seafood 'Jeotgal'.</title>
        <authorList>
            <person name="Yang A.I."/>
            <person name="Shin N.-R."/>
        </authorList>
    </citation>
    <scope>NUCLEOTIDE SEQUENCE [LARGE SCALE GENOMIC DNA]</scope>
    <source>
        <strain evidence="3 4">KCTC13119</strain>
    </source>
</reference>
<dbReference type="InterPro" id="IPR014721">
    <property type="entry name" value="Ribsml_uS5_D2-typ_fold_subgr"/>
</dbReference>
<protein>
    <submittedName>
        <fullName evidence="3">S16 family serine protease</fullName>
        <ecNumber evidence="3">3.4.21.-</ecNumber>
    </submittedName>
</protein>
<feature type="transmembrane region" description="Helical" evidence="1">
    <location>
        <begin position="61"/>
        <end position="80"/>
    </location>
</feature>
<dbReference type="PRINTS" id="PR00830">
    <property type="entry name" value="ENDOLAPTASE"/>
</dbReference>
<keyword evidence="3" id="KW-0645">Protease</keyword>
<dbReference type="GO" id="GO:0006508">
    <property type="term" value="P:proteolysis"/>
    <property type="evidence" value="ECO:0007669"/>
    <property type="project" value="UniProtKB-KW"/>
</dbReference>
<dbReference type="Pfam" id="PF05362">
    <property type="entry name" value="Lon_C"/>
    <property type="match status" value="1"/>
</dbReference>
<keyword evidence="1" id="KW-1133">Transmembrane helix</keyword>
<evidence type="ECO:0000256" key="1">
    <source>
        <dbReference type="SAM" id="Phobius"/>
    </source>
</evidence>
<comment type="caution">
    <text evidence="3">The sequence shown here is derived from an EMBL/GenBank/DDBJ whole genome shotgun (WGS) entry which is preliminary data.</text>
</comment>
<dbReference type="PANTHER" id="PTHR10046">
    <property type="entry name" value="ATP DEPENDENT LON PROTEASE FAMILY MEMBER"/>
    <property type="match status" value="1"/>
</dbReference>
<keyword evidence="4" id="KW-1185">Reference proteome</keyword>
<dbReference type="GO" id="GO:0008233">
    <property type="term" value="F:peptidase activity"/>
    <property type="evidence" value="ECO:0007669"/>
    <property type="project" value="UniProtKB-KW"/>
</dbReference>
<feature type="transmembrane region" description="Helical" evidence="1">
    <location>
        <begin position="5"/>
        <end position="25"/>
    </location>
</feature>
<proteinExistence type="predicted"/>
<accession>A0ABU4G8M1</accession>
<dbReference type="RefSeq" id="WP_317943610.1">
    <property type="nucleotide sequence ID" value="NZ_JAUBDI010000007.1"/>
</dbReference>
<feature type="transmembrane region" description="Helical" evidence="1">
    <location>
        <begin position="31"/>
        <end position="52"/>
    </location>
</feature>
<sequence length="297" mass="33427">MLKSILLTIISVLVYYSILLLLYLFDVIWSLVFLVFLLYGIIIVGVLFLVFLKNSSLKKSFGASIVLLSILFAYEFLLLFDTSAPAYSVKNYIPPHESIAGSGIYSVGIGEIDYDKKDSKELIHKVLTEQGVDVLSITKIDNMMIYGAKNRQLLSWLHLRKEYSSKEMVETVQDYLGNEMDWVLNWDKEGISGHSAGLSLALSGLYNRGDFENHIPIAVTGGINKDGKVTKVGGIKEKLQIIDKAEISIALLPTKNKREAEKLRKEMKSKVSIFYVSDVKEAQRKIEELNLKHKAAQ</sequence>
<evidence type="ECO:0000259" key="2">
    <source>
        <dbReference type="Pfam" id="PF05362"/>
    </source>
</evidence>
<dbReference type="InterPro" id="IPR008269">
    <property type="entry name" value="Lon_proteolytic"/>
</dbReference>
<dbReference type="InterPro" id="IPR020568">
    <property type="entry name" value="Ribosomal_Su5_D2-typ_SF"/>
</dbReference>
<dbReference type="Proteomes" id="UP001282284">
    <property type="component" value="Unassembled WGS sequence"/>
</dbReference>
<evidence type="ECO:0000313" key="3">
    <source>
        <dbReference type="EMBL" id="MDW0113325.1"/>
    </source>
</evidence>
<dbReference type="SUPFAM" id="SSF54211">
    <property type="entry name" value="Ribosomal protein S5 domain 2-like"/>
    <property type="match status" value="1"/>
</dbReference>
<keyword evidence="3" id="KW-0378">Hydrolase</keyword>
<dbReference type="InterPro" id="IPR027065">
    <property type="entry name" value="Lon_Prtase"/>
</dbReference>
<organism evidence="3 4">
    <name type="scientific">Sporosarcina saromensis</name>
    <dbReference type="NCBI Taxonomy" id="359365"/>
    <lineage>
        <taxon>Bacteria</taxon>
        <taxon>Bacillati</taxon>
        <taxon>Bacillota</taxon>
        <taxon>Bacilli</taxon>
        <taxon>Bacillales</taxon>
        <taxon>Caryophanaceae</taxon>
        <taxon>Sporosarcina</taxon>
    </lineage>
</organism>
<feature type="domain" description="Lon proteolytic" evidence="2">
    <location>
        <begin position="193"/>
        <end position="282"/>
    </location>
</feature>
<dbReference type="Gene3D" id="3.30.230.10">
    <property type="match status" value="1"/>
</dbReference>